<dbReference type="KEGG" id="aaut:ACETAC_10805"/>
<dbReference type="InterPro" id="IPR027417">
    <property type="entry name" value="P-loop_NTPase"/>
</dbReference>
<evidence type="ECO:0000259" key="9">
    <source>
        <dbReference type="PROSITE" id="PS50893"/>
    </source>
</evidence>
<name>A0A975AVR5_9THEO</name>
<keyword evidence="7" id="KW-1278">Translocase</keyword>
<dbReference type="FunFam" id="3.40.50.300:FF:000224">
    <property type="entry name" value="Energy-coupling factor transporter ATP-binding protein EcfA"/>
    <property type="match status" value="1"/>
</dbReference>
<dbReference type="InterPro" id="IPR003593">
    <property type="entry name" value="AAA+_ATPase"/>
</dbReference>
<dbReference type="AlphaFoldDB" id="A0A975AVR5"/>
<keyword evidence="3" id="KW-0813">Transport</keyword>
<keyword evidence="8" id="KW-0472">Membrane</keyword>
<gene>
    <name evidence="10" type="ORF">ACETAC_10805</name>
</gene>
<dbReference type="InterPro" id="IPR017871">
    <property type="entry name" value="ABC_transporter-like_CS"/>
</dbReference>
<dbReference type="GO" id="GO:0005524">
    <property type="term" value="F:ATP binding"/>
    <property type="evidence" value="ECO:0007669"/>
    <property type="project" value="UniProtKB-KW"/>
</dbReference>
<dbReference type="NCBIfam" id="NF010167">
    <property type="entry name" value="PRK13648.1"/>
    <property type="match status" value="2"/>
</dbReference>
<accession>A0A975AVR5</accession>
<evidence type="ECO:0000256" key="5">
    <source>
        <dbReference type="ARBA" id="ARBA00022741"/>
    </source>
</evidence>
<dbReference type="InterPro" id="IPR015856">
    <property type="entry name" value="ABC_transpr_CbiO/EcfA_su"/>
</dbReference>
<dbReference type="PROSITE" id="PS00211">
    <property type="entry name" value="ABC_TRANSPORTER_1"/>
    <property type="match status" value="2"/>
</dbReference>
<keyword evidence="6 10" id="KW-0067">ATP-binding</keyword>
<evidence type="ECO:0000256" key="4">
    <source>
        <dbReference type="ARBA" id="ARBA00022475"/>
    </source>
</evidence>
<organism evidence="10 11">
    <name type="scientific">Aceticella autotrophica</name>
    <dbReference type="NCBI Taxonomy" id="2755338"/>
    <lineage>
        <taxon>Bacteria</taxon>
        <taxon>Bacillati</taxon>
        <taxon>Bacillota</taxon>
        <taxon>Clostridia</taxon>
        <taxon>Thermoanaerobacterales</taxon>
        <taxon>Thermoanaerobacteraceae</taxon>
        <taxon>Aceticella</taxon>
    </lineage>
</organism>
<dbReference type="PROSITE" id="PS50893">
    <property type="entry name" value="ABC_TRANSPORTER_2"/>
    <property type="match status" value="2"/>
</dbReference>
<evidence type="ECO:0000256" key="1">
    <source>
        <dbReference type="ARBA" id="ARBA00004202"/>
    </source>
</evidence>
<evidence type="ECO:0000256" key="6">
    <source>
        <dbReference type="ARBA" id="ARBA00022840"/>
    </source>
</evidence>
<feature type="domain" description="ABC transporter" evidence="9">
    <location>
        <begin position="4"/>
        <end position="244"/>
    </location>
</feature>
<sequence>MSLFKIENLTYFYPESNTPALDNINLEIEEGDFILVIGGSGSGKSSLVRVLNGLIPDFYGGRIGGKVFFKGHDIRKMDRRKLCREIGMVFQDPEKQIVQTYAEAEIAFGLENLGLCPEEMLRRIAEVVSFMNLSPIMDSFTANLSGGQKQKLAVASVLAMQPHVLILDEPTSQLDPVSAEEILNLVKRLNEEMGFTIIMIEQRLERCFHLADRVILMENGKIACDGKPQEVSHKIIKKNLPFIPPVARFFASLDFPSVPITVKEGRKLLRSFFNEDTSPDIKQEILPCKEIYSGNLKERESIVSLKNLWFTYPDGQEVLKNVSLNIKEGEFLAIMGENGAGKSTLLKVLTGLLKPDRGTVQLFGKNIDKNCFKEIRKFTAYLSQNPNDYLFQDTVEEELLFTMKNFDLKDLSIIEEILETFHLVKYRSKNPWDLSSGERQRVALASVLVTKPRLIILDEPTRGIDLSLKKELGNFLRNEANKGTTVIVVTHDVEFAAEFAESIVMMFAGRIVSHGKKHEVMDTSIFYSSQIGKICRGIYDGVLSFKEAKDKIFPLLEQKLSSSEQKMEVNIR</sequence>
<dbReference type="GO" id="GO:0016887">
    <property type="term" value="F:ATP hydrolysis activity"/>
    <property type="evidence" value="ECO:0007669"/>
    <property type="project" value="InterPro"/>
</dbReference>
<dbReference type="InterPro" id="IPR050095">
    <property type="entry name" value="ECF_ABC_transporter_ATP-bd"/>
</dbReference>
<comment type="subcellular location">
    <subcellularLocation>
        <location evidence="1">Cell membrane</location>
        <topology evidence="1">Peripheral membrane protein</topology>
    </subcellularLocation>
</comment>
<dbReference type="GO" id="GO:0042626">
    <property type="term" value="F:ATPase-coupled transmembrane transporter activity"/>
    <property type="evidence" value="ECO:0007669"/>
    <property type="project" value="TreeGrafter"/>
</dbReference>
<dbReference type="CDD" id="cd03225">
    <property type="entry name" value="ABC_cobalt_CbiO_domain1"/>
    <property type="match status" value="2"/>
</dbReference>
<dbReference type="InterPro" id="IPR003439">
    <property type="entry name" value="ABC_transporter-like_ATP-bd"/>
</dbReference>
<dbReference type="EMBL" id="CP060096">
    <property type="protein sequence ID" value="QSZ27303.1"/>
    <property type="molecule type" value="Genomic_DNA"/>
</dbReference>
<dbReference type="RefSeq" id="WP_284679994.1">
    <property type="nucleotide sequence ID" value="NZ_CP060096.1"/>
</dbReference>
<proteinExistence type="inferred from homology"/>
<dbReference type="GO" id="GO:0043190">
    <property type="term" value="C:ATP-binding cassette (ABC) transporter complex"/>
    <property type="evidence" value="ECO:0007669"/>
    <property type="project" value="TreeGrafter"/>
</dbReference>
<keyword evidence="5" id="KW-0547">Nucleotide-binding</keyword>
<dbReference type="PANTHER" id="PTHR43553:SF27">
    <property type="entry name" value="ENERGY-COUPLING FACTOR TRANSPORTER ATP-BINDING PROTEIN ECFA2"/>
    <property type="match status" value="1"/>
</dbReference>
<dbReference type="Gene3D" id="3.40.50.300">
    <property type="entry name" value="P-loop containing nucleotide triphosphate hydrolases"/>
    <property type="match status" value="2"/>
</dbReference>
<evidence type="ECO:0000256" key="2">
    <source>
        <dbReference type="ARBA" id="ARBA00005417"/>
    </source>
</evidence>
<evidence type="ECO:0000256" key="3">
    <source>
        <dbReference type="ARBA" id="ARBA00022448"/>
    </source>
</evidence>
<feature type="domain" description="ABC transporter" evidence="9">
    <location>
        <begin position="303"/>
        <end position="533"/>
    </location>
</feature>
<evidence type="ECO:0000256" key="8">
    <source>
        <dbReference type="ARBA" id="ARBA00023136"/>
    </source>
</evidence>
<protein>
    <submittedName>
        <fullName evidence="10">ABC transporter ATP-binding protein</fullName>
    </submittedName>
</protein>
<evidence type="ECO:0000256" key="7">
    <source>
        <dbReference type="ARBA" id="ARBA00022967"/>
    </source>
</evidence>
<dbReference type="SMART" id="SM00382">
    <property type="entry name" value="AAA"/>
    <property type="match status" value="2"/>
</dbReference>
<dbReference type="Proteomes" id="UP000671913">
    <property type="component" value="Chromosome"/>
</dbReference>
<reference evidence="10" key="1">
    <citation type="submission" date="2020-08" db="EMBL/GenBank/DDBJ databases">
        <title>Genomic insights into the carbon and energy metabolism of the first obligate autotrophic acetogenic bacterium Aceticella autotrophica gen. nov., sp. nov.</title>
        <authorList>
            <person name="Toshchakov S.V."/>
            <person name="Elcheninov A.G."/>
            <person name="Kublanov I.V."/>
            <person name="Frolov E.N."/>
            <person name="Lebedinsky A.V."/>
        </authorList>
    </citation>
    <scope>NUCLEOTIDE SEQUENCE</scope>
    <source>
        <strain evidence="10">3443-3Ac</strain>
    </source>
</reference>
<dbReference type="PANTHER" id="PTHR43553">
    <property type="entry name" value="HEAVY METAL TRANSPORTER"/>
    <property type="match status" value="1"/>
</dbReference>
<keyword evidence="4" id="KW-1003">Cell membrane</keyword>
<comment type="similarity">
    <text evidence="2">Belongs to the ABC transporter superfamily.</text>
</comment>
<keyword evidence="11" id="KW-1185">Reference proteome</keyword>
<evidence type="ECO:0000313" key="10">
    <source>
        <dbReference type="EMBL" id="QSZ27303.1"/>
    </source>
</evidence>
<dbReference type="SUPFAM" id="SSF52540">
    <property type="entry name" value="P-loop containing nucleoside triphosphate hydrolases"/>
    <property type="match status" value="2"/>
</dbReference>
<evidence type="ECO:0000313" key="11">
    <source>
        <dbReference type="Proteomes" id="UP000671913"/>
    </source>
</evidence>
<dbReference type="Pfam" id="PF00005">
    <property type="entry name" value="ABC_tran"/>
    <property type="match status" value="2"/>
</dbReference>